<dbReference type="PANTHER" id="PTHR36838">
    <property type="entry name" value="AUXIN EFFLUX CARRIER FAMILY PROTEIN"/>
    <property type="match status" value="1"/>
</dbReference>
<dbReference type="Proteomes" id="UP000552700">
    <property type="component" value="Unassembled WGS sequence"/>
</dbReference>
<evidence type="ECO:0008006" key="10">
    <source>
        <dbReference type="Google" id="ProtNLM"/>
    </source>
</evidence>
<dbReference type="Pfam" id="PF03547">
    <property type="entry name" value="Mem_trans"/>
    <property type="match status" value="2"/>
</dbReference>
<evidence type="ECO:0000256" key="5">
    <source>
        <dbReference type="ARBA" id="ARBA00022989"/>
    </source>
</evidence>
<dbReference type="GO" id="GO:0016020">
    <property type="term" value="C:membrane"/>
    <property type="evidence" value="ECO:0007669"/>
    <property type="project" value="UniProtKB-SubCell"/>
</dbReference>
<evidence type="ECO:0000256" key="2">
    <source>
        <dbReference type="ARBA" id="ARBA00022448"/>
    </source>
</evidence>
<sequence>MLATIGMILPVFLLVLTGFGIGKAGVLPPQAGELLSRFVTWVALPALMIDVMATTDWTRTWDSGFVVASLGGSFLLLGIGMLLGRLRGLSFADMAIDGLNASYSNTAYAGLPLLLLVLGPRSTPLVMIAAAITLMALFATGVILIELGHNHKAGLGGALAKAGIGVVRNPVIVSTVIGTLWWFSGIPVPAPIARFLAMLGGVASPTALFAIGLFLAATPLRLALASGPVWRLTVAKLLVHPAATAFLAYRVLDLPPFTALVVTAIAALPTGTGPFMVASFYARDERVTTGTVLLTTILSALTLSALLSFVPHG</sequence>
<evidence type="ECO:0000256" key="3">
    <source>
        <dbReference type="ARBA" id="ARBA00022475"/>
    </source>
</evidence>
<feature type="transmembrane region" description="Helical" evidence="7">
    <location>
        <begin position="195"/>
        <end position="217"/>
    </location>
</feature>
<reference evidence="8 9" key="1">
    <citation type="submission" date="2020-08" db="EMBL/GenBank/DDBJ databases">
        <title>Genomic Encyclopedia of Type Strains, Phase IV (KMG-IV): sequencing the most valuable type-strain genomes for metagenomic binning, comparative biology and taxonomic classification.</title>
        <authorList>
            <person name="Goeker M."/>
        </authorList>
    </citation>
    <scope>NUCLEOTIDE SEQUENCE [LARGE SCALE GENOMIC DNA]</scope>
    <source>
        <strain evidence="8 9">DSM 102255</strain>
    </source>
</reference>
<keyword evidence="9" id="KW-1185">Reference proteome</keyword>
<feature type="transmembrane region" description="Helical" evidence="7">
    <location>
        <begin position="292"/>
        <end position="310"/>
    </location>
</feature>
<evidence type="ECO:0000313" key="9">
    <source>
        <dbReference type="Proteomes" id="UP000552700"/>
    </source>
</evidence>
<dbReference type="PANTHER" id="PTHR36838:SF3">
    <property type="entry name" value="TRANSPORTER AUXIN EFFLUX CARRIER EC FAMILY"/>
    <property type="match status" value="1"/>
</dbReference>
<keyword evidence="2" id="KW-0813">Transport</keyword>
<dbReference type="InterPro" id="IPR004776">
    <property type="entry name" value="Mem_transp_PIN-like"/>
</dbReference>
<dbReference type="GO" id="GO:0055085">
    <property type="term" value="P:transmembrane transport"/>
    <property type="evidence" value="ECO:0007669"/>
    <property type="project" value="InterPro"/>
</dbReference>
<keyword evidence="6 7" id="KW-0472">Membrane</keyword>
<name>A0A841IZ91_9SPHN</name>
<protein>
    <recommendedName>
        <fullName evidence="10">Auxin efflux carrier</fullName>
    </recommendedName>
</protein>
<feature type="transmembrane region" description="Helical" evidence="7">
    <location>
        <begin position="34"/>
        <end position="53"/>
    </location>
</feature>
<accession>A0A841IZ91</accession>
<dbReference type="EMBL" id="JACIJP010000002">
    <property type="protein sequence ID" value="MBB6124279.1"/>
    <property type="molecule type" value="Genomic_DNA"/>
</dbReference>
<comment type="subcellular location">
    <subcellularLocation>
        <location evidence="1">Membrane</location>
        <topology evidence="1">Multi-pass membrane protein</topology>
    </subcellularLocation>
</comment>
<keyword evidence="5 7" id="KW-1133">Transmembrane helix</keyword>
<feature type="transmembrane region" description="Helical" evidence="7">
    <location>
        <begin position="257"/>
        <end position="280"/>
    </location>
</feature>
<keyword evidence="4 7" id="KW-0812">Transmembrane</keyword>
<proteinExistence type="predicted"/>
<dbReference type="AlphaFoldDB" id="A0A841IZ91"/>
<evidence type="ECO:0000256" key="6">
    <source>
        <dbReference type="ARBA" id="ARBA00023136"/>
    </source>
</evidence>
<evidence type="ECO:0000256" key="1">
    <source>
        <dbReference type="ARBA" id="ARBA00004141"/>
    </source>
</evidence>
<evidence type="ECO:0000256" key="7">
    <source>
        <dbReference type="SAM" id="Phobius"/>
    </source>
</evidence>
<keyword evidence="3" id="KW-1003">Cell membrane</keyword>
<gene>
    <name evidence="8" type="ORF">FHS92_002008</name>
</gene>
<organism evidence="8 9">
    <name type="scientific">Sphingobium subterraneum</name>
    <dbReference type="NCBI Taxonomy" id="627688"/>
    <lineage>
        <taxon>Bacteria</taxon>
        <taxon>Pseudomonadati</taxon>
        <taxon>Pseudomonadota</taxon>
        <taxon>Alphaproteobacteria</taxon>
        <taxon>Sphingomonadales</taxon>
        <taxon>Sphingomonadaceae</taxon>
        <taxon>Sphingobium</taxon>
    </lineage>
</organism>
<dbReference type="RefSeq" id="WP_184080062.1">
    <property type="nucleotide sequence ID" value="NZ_JACIJP010000002.1"/>
</dbReference>
<feature type="transmembrane region" description="Helical" evidence="7">
    <location>
        <begin position="65"/>
        <end position="84"/>
    </location>
</feature>
<comment type="caution">
    <text evidence="8">The sequence shown here is derived from an EMBL/GenBank/DDBJ whole genome shotgun (WGS) entry which is preliminary data.</text>
</comment>
<feature type="transmembrane region" description="Helical" evidence="7">
    <location>
        <begin position="166"/>
        <end position="183"/>
    </location>
</feature>
<feature type="transmembrane region" description="Helical" evidence="7">
    <location>
        <begin position="125"/>
        <end position="145"/>
    </location>
</feature>
<feature type="transmembrane region" description="Helical" evidence="7">
    <location>
        <begin position="229"/>
        <end position="251"/>
    </location>
</feature>
<evidence type="ECO:0000256" key="4">
    <source>
        <dbReference type="ARBA" id="ARBA00022692"/>
    </source>
</evidence>
<evidence type="ECO:0000313" key="8">
    <source>
        <dbReference type="EMBL" id="MBB6124279.1"/>
    </source>
</evidence>